<accession>A0AA39J3J4</accession>
<keyword evidence="2" id="KW-1185">Reference proteome</keyword>
<sequence>MATTVDKATIFAALLPPVDSTTTKKKSLSKKKSATMTTTTDFIPQQKIDTTANTSLDVVPTSPFMFSDAQGSEGDLKEALMRFWRHTYRLGEDGHFEASREMEQTGMEAADDTFQCGKEAGLEGRRAGYCNGLDEGRLEAEEGVLELFLKDVQQKR</sequence>
<evidence type="ECO:0000313" key="1">
    <source>
        <dbReference type="EMBL" id="KAK0435456.1"/>
    </source>
</evidence>
<dbReference type="EMBL" id="JAUEPS010000148">
    <property type="protein sequence ID" value="KAK0435456.1"/>
    <property type="molecule type" value="Genomic_DNA"/>
</dbReference>
<name>A0AA39J3J4_ARMTA</name>
<dbReference type="AlphaFoldDB" id="A0AA39J3J4"/>
<gene>
    <name evidence="1" type="ORF">EV420DRAFT_1487963</name>
</gene>
<protein>
    <submittedName>
        <fullName evidence="1">Uncharacterized protein</fullName>
    </submittedName>
</protein>
<reference evidence="1" key="1">
    <citation type="submission" date="2023-06" db="EMBL/GenBank/DDBJ databases">
        <authorList>
            <consortium name="Lawrence Berkeley National Laboratory"/>
            <person name="Ahrendt S."/>
            <person name="Sahu N."/>
            <person name="Indic B."/>
            <person name="Wong-Bajracharya J."/>
            <person name="Merenyi Z."/>
            <person name="Ke H.-M."/>
            <person name="Monk M."/>
            <person name="Kocsube S."/>
            <person name="Drula E."/>
            <person name="Lipzen A."/>
            <person name="Balint B."/>
            <person name="Henrissat B."/>
            <person name="Andreopoulos B."/>
            <person name="Martin F.M."/>
            <person name="Harder C.B."/>
            <person name="Rigling D."/>
            <person name="Ford K.L."/>
            <person name="Foster G.D."/>
            <person name="Pangilinan J."/>
            <person name="Papanicolaou A."/>
            <person name="Barry K."/>
            <person name="LaButti K."/>
            <person name="Viragh M."/>
            <person name="Koriabine M."/>
            <person name="Yan M."/>
            <person name="Riley R."/>
            <person name="Champramary S."/>
            <person name="Plett K.L."/>
            <person name="Tsai I.J."/>
            <person name="Slot J."/>
            <person name="Sipos G."/>
            <person name="Plett J."/>
            <person name="Nagy L.G."/>
            <person name="Grigoriev I.V."/>
        </authorList>
    </citation>
    <scope>NUCLEOTIDE SEQUENCE</scope>
    <source>
        <strain evidence="1">CCBAS 213</strain>
    </source>
</reference>
<evidence type="ECO:0000313" key="2">
    <source>
        <dbReference type="Proteomes" id="UP001175211"/>
    </source>
</evidence>
<proteinExistence type="predicted"/>
<dbReference type="Proteomes" id="UP001175211">
    <property type="component" value="Unassembled WGS sequence"/>
</dbReference>
<dbReference type="RefSeq" id="XP_060321985.1">
    <property type="nucleotide sequence ID" value="XM_060470585.1"/>
</dbReference>
<comment type="caution">
    <text evidence="1">The sequence shown here is derived from an EMBL/GenBank/DDBJ whole genome shotgun (WGS) entry which is preliminary data.</text>
</comment>
<dbReference type="GeneID" id="85354133"/>
<organism evidence="1 2">
    <name type="scientific">Armillaria tabescens</name>
    <name type="common">Ringless honey mushroom</name>
    <name type="synonym">Agaricus tabescens</name>
    <dbReference type="NCBI Taxonomy" id="1929756"/>
    <lineage>
        <taxon>Eukaryota</taxon>
        <taxon>Fungi</taxon>
        <taxon>Dikarya</taxon>
        <taxon>Basidiomycota</taxon>
        <taxon>Agaricomycotina</taxon>
        <taxon>Agaricomycetes</taxon>
        <taxon>Agaricomycetidae</taxon>
        <taxon>Agaricales</taxon>
        <taxon>Marasmiineae</taxon>
        <taxon>Physalacriaceae</taxon>
        <taxon>Desarmillaria</taxon>
    </lineage>
</organism>